<feature type="domain" description="HTH gntR-type" evidence="5">
    <location>
        <begin position="20"/>
        <end position="87"/>
    </location>
</feature>
<protein>
    <submittedName>
        <fullName evidence="6">GntR family transcriptional regulator</fullName>
    </submittedName>
</protein>
<keyword evidence="1" id="KW-0805">Transcription regulation</keyword>
<dbReference type="PRINTS" id="PR00035">
    <property type="entry name" value="HTHGNTR"/>
</dbReference>
<dbReference type="Pfam" id="PF07729">
    <property type="entry name" value="FCD"/>
    <property type="match status" value="1"/>
</dbReference>
<dbReference type="InterPro" id="IPR000524">
    <property type="entry name" value="Tscrpt_reg_HTH_GntR"/>
</dbReference>
<keyword evidence="2" id="KW-0238">DNA-binding</keyword>
<dbReference type="Gene3D" id="1.10.10.10">
    <property type="entry name" value="Winged helix-like DNA-binding domain superfamily/Winged helix DNA-binding domain"/>
    <property type="match status" value="1"/>
</dbReference>
<sequence length="227" mass="24446">MDAARADVLPLATPPPPGPPAAADRVYATVKAAILDRSLPGGELLTEGDIAERIGVSRTPVREGLLRLEAEGLLKLIPKRGALVVPVSPEEVEDVLEARELVEVHCAAGAWPHRQRFTDELAAHLGAMRAAAAEHDAWAFMTADRAFHATVVTAAGNAVLTRFYDSLRDRQMRMGMARMADDPGRMDLALAEHAALLAAARDGDETSWRRLTGEHVRGAGARLRSTR</sequence>
<evidence type="ECO:0000256" key="2">
    <source>
        <dbReference type="ARBA" id="ARBA00023125"/>
    </source>
</evidence>
<dbReference type="InterPro" id="IPR036390">
    <property type="entry name" value="WH_DNA-bd_sf"/>
</dbReference>
<gene>
    <name evidence="6" type="ORF">GCM10023225_17250</name>
</gene>
<dbReference type="PANTHER" id="PTHR43537:SF24">
    <property type="entry name" value="GLUCONATE OPERON TRANSCRIPTIONAL REPRESSOR"/>
    <property type="match status" value="1"/>
</dbReference>
<name>A0ABP9HSI0_9ACTN</name>
<keyword evidence="7" id="KW-1185">Reference proteome</keyword>
<dbReference type="Pfam" id="PF00392">
    <property type="entry name" value="GntR"/>
    <property type="match status" value="1"/>
</dbReference>
<evidence type="ECO:0000256" key="1">
    <source>
        <dbReference type="ARBA" id="ARBA00023015"/>
    </source>
</evidence>
<dbReference type="InterPro" id="IPR036388">
    <property type="entry name" value="WH-like_DNA-bd_sf"/>
</dbReference>
<keyword evidence="3" id="KW-0804">Transcription</keyword>
<dbReference type="SMART" id="SM00895">
    <property type="entry name" value="FCD"/>
    <property type="match status" value="1"/>
</dbReference>
<proteinExistence type="predicted"/>
<dbReference type="EMBL" id="BAABIL010000229">
    <property type="protein sequence ID" value="GAA4976947.1"/>
    <property type="molecule type" value="Genomic_DNA"/>
</dbReference>
<evidence type="ECO:0000256" key="4">
    <source>
        <dbReference type="SAM" id="MobiDB-lite"/>
    </source>
</evidence>
<dbReference type="SMART" id="SM00345">
    <property type="entry name" value="HTH_GNTR"/>
    <property type="match status" value="1"/>
</dbReference>
<comment type="caution">
    <text evidence="6">The sequence shown here is derived from an EMBL/GenBank/DDBJ whole genome shotgun (WGS) entry which is preliminary data.</text>
</comment>
<dbReference type="CDD" id="cd07377">
    <property type="entry name" value="WHTH_GntR"/>
    <property type="match status" value="1"/>
</dbReference>
<evidence type="ECO:0000259" key="5">
    <source>
        <dbReference type="PROSITE" id="PS50949"/>
    </source>
</evidence>
<evidence type="ECO:0000313" key="7">
    <source>
        <dbReference type="Proteomes" id="UP001501195"/>
    </source>
</evidence>
<dbReference type="Proteomes" id="UP001501195">
    <property type="component" value="Unassembled WGS sequence"/>
</dbReference>
<dbReference type="RefSeq" id="WP_345712060.1">
    <property type="nucleotide sequence ID" value="NZ_BAABIL010000229.1"/>
</dbReference>
<dbReference type="SUPFAM" id="SSF48008">
    <property type="entry name" value="GntR ligand-binding domain-like"/>
    <property type="match status" value="1"/>
</dbReference>
<evidence type="ECO:0000313" key="6">
    <source>
        <dbReference type="EMBL" id="GAA4976947.1"/>
    </source>
</evidence>
<reference evidence="7" key="1">
    <citation type="journal article" date="2019" name="Int. J. Syst. Evol. Microbiol.">
        <title>The Global Catalogue of Microorganisms (GCM) 10K type strain sequencing project: providing services to taxonomists for standard genome sequencing and annotation.</title>
        <authorList>
            <consortium name="The Broad Institute Genomics Platform"/>
            <consortium name="The Broad Institute Genome Sequencing Center for Infectious Disease"/>
            <person name="Wu L."/>
            <person name="Ma J."/>
        </authorList>
    </citation>
    <scope>NUCLEOTIDE SEQUENCE [LARGE SCALE GENOMIC DNA]</scope>
    <source>
        <strain evidence="7">JCM 18126</strain>
    </source>
</reference>
<dbReference type="InterPro" id="IPR008920">
    <property type="entry name" value="TF_FadR/GntR_C"/>
</dbReference>
<dbReference type="Gene3D" id="1.20.120.530">
    <property type="entry name" value="GntR ligand-binding domain-like"/>
    <property type="match status" value="1"/>
</dbReference>
<dbReference type="SUPFAM" id="SSF46785">
    <property type="entry name" value="Winged helix' DNA-binding domain"/>
    <property type="match status" value="1"/>
</dbReference>
<evidence type="ECO:0000256" key="3">
    <source>
        <dbReference type="ARBA" id="ARBA00023163"/>
    </source>
</evidence>
<feature type="region of interest" description="Disordered" evidence="4">
    <location>
        <begin position="1"/>
        <end position="22"/>
    </location>
</feature>
<dbReference type="PANTHER" id="PTHR43537">
    <property type="entry name" value="TRANSCRIPTIONAL REGULATOR, GNTR FAMILY"/>
    <property type="match status" value="1"/>
</dbReference>
<accession>A0ABP9HSI0</accession>
<dbReference type="InterPro" id="IPR011711">
    <property type="entry name" value="GntR_C"/>
</dbReference>
<dbReference type="PROSITE" id="PS50949">
    <property type="entry name" value="HTH_GNTR"/>
    <property type="match status" value="1"/>
</dbReference>
<organism evidence="6 7">
    <name type="scientific">Kineococcus glutinatus</name>
    <dbReference type="NCBI Taxonomy" id="1070872"/>
    <lineage>
        <taxon>Bacteria</taxon>
        <taxon>Bacillati</taxon>
        <taxon>Actinomycetota</taxon>
        <taxon>Actinomycetes</taxon>
        <taxon>Kineosporiales</taxon>
        <taxon>Kineosporiaceae</taxon>
        <taxon>Kineococcus</taxon>
    </lineage>
</organism>